<dbReference type="RefSeq" id="WP_006715806.1">
    <property type="nucleotide sequence ID" value="NZ_CP007032.1"/>
</dbReference>
<sequence>MGNTILRGVSSALLVTVITLLAGIFWSSMGYGGLDPSSLVDIGLVASCVTAGYRSGKESGIWLWGGVAALGYVSLSIILAALFLPISAWGTIQILAEGGLIGILAGAFGSGKASGKGSLRAGRDRSFPSRASHWGEESNPWDRWNNGDTPSDREEVHDSGINQEGEWEEWMSEDLRSAAIDEGRSYKPYQETGKNENLRMRAEKNVWWEEDVY</sequence>
<organism evidence="3 4">
    <name type="scientific">Desulfitobacterium metallireducens DSM 15288</name>
    <dbReference type="NCBI Taxonomy" id="871968"/>
    <lineage>
        <taxon>Bacteria</taxon>
        <taxon>Bacillati</taxon>
        <taxon>Bacillota</taxon>
        <taxon>Clostridia</taxon>
        <taxon>Eubacteriales</taxon>
        <taxon>Desulfitobacteriaceae</taxon>
        <taxon>Desulfitobacterium</taxon>
    </lineage>
</organism>
<evidence type="ECO:0000313" key="3">
    <source>
        <dbReference type="EMBL" id="AHF07941.1"/>
    </source>
</evidence>
<name>W0EFT9_9FIRM</name>
<reference evidence="3 4" key="1">
    <citation type="submission" date="2013-12" db="EMBL/GenBank/DDBJ databases">
        <authorList>
            <consortium name="DOE Joint Genome Institute"/>
            <person name="Smidt H."/>
            <person name="Huntemann M."/>
            <person name="Han J."/>
            <person name="Chen A."/>
            <person name="Kyrpides N."/>
            <person name="Mavromatis K."/>
            <person name="Markowitz V."/>
            <person name="Palaniappan K."/>
            <person name="Ivanova N."/>
            <person name="Schaumberg A."/>
            <person name="Pati A."/>
            <person name="Liolios K."/>
            <person name="Nordberg H.P."/>
            <person name="Cantor M.N."/>
            <person name="Hua S.X."/>
            <person name="Woyke T."/>
        </authorList>
    </citation>
    <scope>NUCLEOTIDE SEQUENCE [LARGE SCALE GENOMIC DNA]</scope>
    <source>
        <strain evidence="4">DSM 15288</strain>
    </source>
</reference>
<keyword evidence="4" id="KW-1185">Reference proteome</keyword>
<evidence type="ECO:0000256" key="2">
    <source>
        <dbReference type="SAM" id="Phobius"/>
    </source>
</evidence>
<evidence type="ECO:0000313" key="4">
    <source>
        <dbReference type="Proteomes" id="UP000010847"/>
    </source>
</evidence>
<feature type="transmembrane region" description="Helical" evidence="2">
    <location>
        <begin position="90"/>
        <end position="110"/>
    </location>
</feature>
<feature type="transmembrane region" description="Helical" evidence="2">
    <location>
        <begin position="61"/>
        <end position="84"/>
    </location>
</feature>
<dbReference type="STRING" id="871968.DESME_13570"/>
<protein>
    <submittedName>
        <fullName evidence="3">Uncharacterized protein</fullName>
    </submittedName>
</protein>
<keyword evidence="2" id="KW-0472">Membrane</keyword>
<dbReference type="HOGENOM" id="CLU_087227_0_0_9"/>
<accession>W0EFT9</accession>
<dbReference type="KEGG" id="dmt:DESME_13570"/>
<keyword evidence="2" id="KW-0812">Transmembrane</keyword>
<proteinExistence type="predicted"/>
<evidence type="ECO:0000256" key="1">
    <source>
        <dbReference type="SAM" id="MobiDB-lite"/>
    </source>
</evidence>
<dbReference type="OrthoDB" id="1795642at2"/>
<dbReference type="EMBL" id="CP007032">
    <property type="protein sequence ID" value="AHF07941.1"/>
    <property type="molecule type" value="Genomic_DNA"/>
</dbReference>
<dbReference type="Proteomes" id="UP000010847">
    <property type="component" value="Chromosome"/>
</dbReference>
<gene>
    <name evidence="3" type="ORF">DESME_13570</name>
</gene>
<dbReference type="eggNOG" id="ENOG50332CE">
    <property type="taxonomic scope" value="Bacteria"/>
</dbReference>
<keyword evidence="2" id="KW-1133">Transmembrane helix</keyword>
<feature type="region of interest" description="Disordered" evidence="1">
    <location>
        <begin position="114"/>
        <end position="159"/>
    </location>
</feature>
<dbReference type="AlphaFoldDB" id="W0EFT9"/>
<feature type="transmembrane region" description="Helical" evidence="2">
    <location>
        <begin position="12"/>
        <end position="31"/>
    </location>
</feature>